<dbReference type="InterPro" id="IPR043502">
    <property type="entry name" value="DNA/RNA_pol_sf"/>
</dbReference>
<feature type="coiled-coil region" evidence="4">
    <location>
        <begin position="585"/>
        <end position="612"/>
    </location>
</feature>
<name>A0A6G9RV89_9VIRU</name>
<reference evidence="5" key="1">
    <citation type="journal article" date="2020" name="Virus Evol.">
        <title>Analysis of the virome associated to grapevine downy mildew lesions reveals new mycovirus lineages.</title>
        <authorList>
            <person name="Chiapello M."/>
            <person name="Rodriguez-Romero J."/>
            <person name="Ayllon M.A."/>
            <person name="Turina M."/>
        </authorList>
    </citation>
    <scope>NUCLEOTIDE SEQUENCE</scope>
    <source>
        <strain evidence="5">DMG-G_DN37175</strain>
    </source>
</reference>
<organism evidence="5">
    <name type="scientific">Plasmopara viticola lesion associated mitovirus 47</name>
    <dbReference type="NCBI Taxonomy" id="2719475"/>
    <lineage>
        <taxon>Viruses</taxon>
        <taxon>Riboviria</taxon>
        <taxon>Orthornavirae</taxon>
        <taxon>Lenarviricota</taxon>
        <taxon>Howeltoviricetes</taxon>
        <taxon>Cryppavirales</taxon>
        <taxon>Mitoviridae</taxon>
        <taxon>Mitovirus</taxon>
    </lineage>
</organism>
<dbReference type="EMBL" id="MN539808">
    <property type="protein sequence ID" value="QIR30270.1"/>
    <property type="molecule type" value="Genomic_RNA"/>
</dbReference>
<dbReference type="SUPFAM" id="SSF56672">
    <property type="entry name" value="DNA/RNA polymerases"/>
    <property type="match status" value="1"/>
</dbReference>
<dbReference type="PANTHER" id="PTHR34456">
    <property type="entry name" value="MITOVIRUS RNA-DEPENDENT RNA POLYMERASE"/>
    <property type="match status" value="1"/>
</dbReference>
<accession>A0A6G9RV89</accession>
<dbReference type="InterPro" id="IPR008686">
    <property type="entry name" value="RNA_pol_mitovir"/>
</dbReference>
<protein>
    <submittedName>
        <fullName evidence="5">RNA-dependent RNA polymerase</fullName>
    </submittedName>
</protein>
<evidence type="ECO:0000256" key="1">
    <source>
        <dbReference type="ARBA" id="ARBA00022484"/>
    </source>
</evidence>
<evidence type="ECO:0000256" key="4">
    <source>
        <dbReference type="SAM" id="Coils"/>
    </source>
</evidence>
<keyword evidence="3" id="KW-0548">Nucleotidyltransferase</keyword>
<dbReference type="Pfam" id="PF05919">
    <property type="entry name" value="Mitovir_RNA_pol"/>
    <property type="match status" value="1"/>
</dbReference>
<dbReference type="GO" id="GO:0003968">
    <property type="term" value="F:RNA-directed RNA polymerase activity"/>
    <property type="evidence" value="ECO:0007669"/>
    <property type="project" value="UniProtKB-KW"/>
</dbReference>
<evidence type="ECO:0000256" key="2">
    <source>
        <dbReference type="ARBA" id="ARBA00022679"/>
    </source>
</evidence>
<keyword evidence="4" id="KW-0175">Coiled coil</keyword>
<proteinExistence type="predicted"/>
<keyword evidence="1 5" id="KW-0696">RNA-directed RNA polymerase</keyword>
<dbReference type="PANTHER" id="PTHR34456:SF13">
    <property type="entry name" value="REVERSE TRANSCRIPTASE DOMAIN-CONTAINING PROTEIN"/>
    <property type="match status" value="1"/>
</dbReference>
<evidence type="ECO:0000313" key="5">
    <source>
        <dbReference type="EMBL" id="QIR30270.1"/>
    </source>
</evidence>
<evidence type="ECO:0000256" key="3">
    <source>
        <dbReference type="ARBA" id="ARBA00022695"/>
    </source>
</evidence>
<sequence>MKQLFSNESRHVIVGFITWIGASRPRSQTLSMLKWFDTFNKRMDRLTKDKGLKYTVAYVKRLQLHLTRYISDAPLLHNDLRIGLYKSGIPKDLCKGYPDLRQRIVSREPEIIRSYLTVMNVARLHLGNGELDSSTIESPSTSSESTEADIIECLVSSRWGIRIRGFIQKELATHMWRMVHLTTKKGPNGQALGTALKDLIILPEWLLEKIFILGGENLKDYIQTLRSLYCTIEQWVNDKVSSTSYLRKISVKLDKALKNRPIAILDYWSQSALRPLHNALFSCLSNIPEDMTFDQLGITQFIGRWDTYHSLDLSSATDRFPISLQEKILGYMTDESYAQAWVDVMVKLPFTHRDKEYTYKAGQPMGAYSSWAMFALSHHIVVQYSAFKTGQTIDGKFGMFGDYALLGDDIVIGNRLVAKHYKETMKSLGVELSEAKSHESTRFVEFAKNSWYIDDDSKCHNVSGVPLNGILKAKSVPFELASELRRLIQRSTIRKPDVSDPKDLSRFVSQAFMLRESICMNKINKLTRHLMDWLRVIEAYEWVKTYCNNTLGPTQRHCNHSPESTYKFYTSVLLEDVREFIRRTQTNLISNIVKSEKRVESLQKEITEYCLRERNRVGFPDLSVISYQPWNMAMEDQIEKAREIEEELLGFNFQIADEAKWESMITKVAALRIPDPETIDTRRMSDIVLKSKRRLFARLLMWEKSQ</sequence>
<keyword evidence="2" id="KW-0808">Transferase</keyword>